<protein>
    <submittedName>
        <fullName evidence="7">Thioredoxin, putative</fullName>
    </submittedName>
</protein>
<evidence type="ECO:0000313" key="8">
    <source>
        <dbReference type="Proteomes" id="UP000001949"/>
    </source>
</evidence>
<evidence type="ECO:0000313" key="7">
    <source>
        <dbReference type="EMBL" id="EAN33708.1"/>
    </source>
</evidence>
<evidence type="ECO:0000256" key="1">
    <source>
        <dbReference type="ARBA" id="ARBA00022448"/>
    </source>
</evidence>
<dbReference type="KEGG" id="tpv:TP01_0471"/>
<sequence length="248" mass="28415">MKYINSVLCLIILLNVVQCRENSENSEDSKIAKDSTFNPIKIDYFEYEFPINHHVIPFSYTLEGSAGKNSVKPEESHNSAEDSNVDNINNMNLEPRLEPSYTSYSFIRSYNVSKSCPLDDNFFSNRISKFSRFGSGRESGYPDLNELIEHNKTSNGVLLVDFFATWCGPCQRMNENLEVIRSQYRSDKLTIHSVDVDQNKSHLEEYKITALPSLLLFVRGEVHKKIVGLVDVKTLIKEIDLSLDSLYH</sequence>
<dbReference type="EMBL" id="AAGK01000001">
    <property type="protein sequence ID" value="EAN33708.1"/>
    <property type="molecule type" value="Genomic_DNA"/>
</dbReference>
<proteinExistence type="predicted"/>
<evidence type="ECO:0000259" key="6">
    <source>
        <dbReference type="PROSITE" id="PS51352"/>
    </source>
</evidence>
<dbReference type="eggNOG" id="KOG0910">
    <property type="taxonomic scope" value="Eukaryota"/>
</dbReference>
<dbReference type="SUPFAM" id="SSF52833">
    <property type="entry name" value="Thioredoxin-like"/>
    <property type="match status" value="1"/>
</dbReference>
<keyword evidence="1" id="KW-0813">Transport</keyword>
<dbReference type="Pfam" id="PF00085">
    <property type="entry name" value="Thioredoxin"/>
    <property type="match status" value="1"/>
</dbReference>
<dbReference type="InterPro" id="IPR017937">
    <property type="entry name" value="Thioredoxin_CS"/>
</dbReference>
<reference evidence="7 8" key="1">
    <citation type="journal article" date="2005" name="Science">
        <title>Genome sequence of Theileria parva, a bovine pathogen that transforms lymphocytes.</title>
        <authorList>
            <person name="Gardner M.J."/>
            <person name="Bishop R."/>
            <person name="Shah T."/>
            <person name="de Villiers E.P."/>
            <person name="Carlton J.M."/>
            <person name="Hall N."/>
            <person name="Ren Q."/>
            <person name="Paulsen I.T."/>
            <person name="Pain A."/>
            <person name="Berriman M."/>
            <person name="Wilson R.J.M."/>
            <person name="Sato S."/>
            <person name="Ralph S.A."/>
            <person name="Mann D.J."/>
            <person name="Xiong Z."/>
            <person name="Shallom S.J."/>
            <person name="Weidman J."/>
            <person name="Jiang L."/>
            <person name="Lynn J."/>
            <person name="Weaver B."/>
            <person name="Shoaibi A."/>
            <person name="Domingo A.R."/>
            <person name="Wasawo D."/>
            <person name="Crabtree J."/>
            <person name="Wortman J.R."/>
            <person name="Haas B."/>
            <person name="Angiuoli S.V."/>
            <person name="Creasy T.H."/>
            <person name="Lu C."/>
            <person name="Suh B."/>
            <person name="Silva J.C."/>
            <person name="Utterback T.R."/>
            <person name="Feldblyum T.V."/>
            <person name="Pertea M."/>
            <person name="Allen J."/>
            <person name="Nierman W.C."/>
            <person name="Taracha E.L.N."/>
            <person name="Salzberg S.L."/>
            <person name="White O.R."/>
            <person name="Fitzhugh H.A."/>
            <person name="Morzaria S."/>
            <person name="Venter J.C."/>
            <person name="Fraser C.M."/>
            <person name="Nene V."/>
        </authorList>
    </citation>
    <scope>NUCLEOTIDE SEQUENCE [LARGE SCALE GENOMIC DNA]</scope>
    <source>
        <strain evidence="7 8">Muguga</strain>
    </source>
</reference>
<comment type="caution">
    <text evidence="7">The sequence shown here is derived from an EMBL/GenBank/DDBJ whole genome shotgun (WGS) entry which is preliminary data.</text>
</comment>
<gene>
    <name evidence="7" type="ordered locus">TP01_0471</name>
</gene>
<evidence type="ECO:0000256" key="2">
    <source>
        <dbReference type="ARBA" id="ARBA00022982"/>
    </source>
</evidence>
<evidence type="ECO:0000256" key="5">
    <source>
        <dbReference type="SAM" id="SignalP"/>
    </source>
</evidence>
<evidence type="ECO:0000256" key="3">
    <source>
        <dbReference type="ARBA" id="ARBA00023157"/>
    </source>
</evidence>
<dbReference type="GO" id="GO:0005737">
    <property type="term" value="C:cytoplasm"/>
    <property type="evidence" value="ECO:0007669"/>
    <property type="project" value="TreeGrafter"/>
</dbReference>
<keyword evidence="3" id="KW-1015">Disulfide bond</keyword>
<keyword evidence="8" id="KW-1185">Reference proteome</keyword>
<dbReference type="Proteomes" id="UP000001949">
    <property type="component" value="Unassembled WGS sequence"/>
</dbReference>
<accession>Q4N8K0</accession>
<evidence type="ECO:0000256" key="4">
    <source>
        <dbReference type="SAM" id="MobiDB-lite"/>
    </source>
</evidence>
<dbReference type="InterPro" id="IPR036249">
    <property type="entry name" value="Thioredoxin-like_sf"/>
</dbReference>
<keyword evidence="2" id="KW-0249">Electron transport</keyword>
<dbReference type="PANTHER" id="PTHR45663:SF11">
    <property type="entry name" value="GEO12009P1"/>
    <property type="match status" value="1"/>
</dbReference>
<dbReference type="PANTHER" id="PTHR45663">
    <property type="entry name" value="GEO12009P1"/>
    <property type="match status" value="1"/>
</dbReference>
<feature type="chain" id="PRO_5004241754" evidence="5">
    <location>
        <begin position="20"/>
        <end position="248"/>
    </location>
</feature>
<organism evidence="7 8">
    <name type="scientific">Theileria parva</name>
    <name type="common">East coast fever infection agent</name>
    <dbReference type="NCBI Taxonomy" id="5875"/>
    <lineage>
        <taxon>Eukaryota</taxon>
        <taxon>Sar</taxon>
        <taxon>Alveolata</taxon>
        <taxon>Apicomplexa</taxon>
        <taxon>Aconoidasida</taxon>
        <taxon>Piroplasmida</taxon>
        <taxon>Theileriidae</taxon>
        <taxon>Theileria</taxon>
    </lineage>
</organism>
<dbReference type="PROSITE" id="PS00194">
    <property type="entry name" value="THIOREDOXIN_1"/>
    <property type="match status" value="1"/>
</dbReference>
<dbReference type="AlphaFoldDB" id="Q4N8K0"/>
<dbReference type="GO" id="GO:0015035">
    <property type="term" value="F:protein-disulfide reductase activity"/>
    <property type="evidence" value="ECO:0007669"/>
    <property type="project" value="TreeGrafter"/>
</dbReference>
<dbReference type="PROSITE" id="PS51352">
    <property type="entry name" value="THIOREDOXIN_2"/>
    <property type="match status" value="1"/>
</dbReference>
<dbReference type="GeneID" id="3503372"/>
<feature type="signal peptide" evidence="5">
    <location>
        <begin position="1"/>
        <end position="19"/>
    </location>
</feature>
<dbReference type="CDD" id="cd02947">
    <property type="entry name" value="TRX_family"/>
    <property type="match status" value="1"/>
</dbReference>
<dbReference type="InParanoid" id="Q4N8K0"/>
<feature type="domain" description="Thioredoxin" evidence="6">
    <location>
        <begin position="124"/>
        <end position="244"/>
    </location>
</feature>
<dbReference type="STRING" id="5875.Q4N8K0"/>
<keyword evidence="5" id="KW-0732">Signal</keyword>
<dbReference type="InterPro" id="IPR013766">
    <property type="entry name" value="Thioredoxin_domain"/>
</dbReference>
<feature type="region of interest" description="Disordered" evidence="4">
    <location>
        <begin position="67"/>
        <end position="89"/>
    </location>
</feature>
<dbReference type="OMA" id="FEYEFPI"/>
<dbReference type="VEuPathDB" id="PiroplasmaDB:TpMuguga_01g00471"/>
<feature type="compositionally biased region" description="Basic and acidic residues" evidence="4">
    <location>
        <begin position="71"/>
        <end position="80"/>
    </location>
</feature>
<name>Q4N8K0_THEPA</name>
<dbReference type="Gene3D" id="3.40.30.10">
    <property type="entry name" value="Glutaredoxin"/>
    <property type="match status" value="1"/>
</dbReference>